<dbReference type="Proteomes" id="UP000314982">
    <property type="component" value="Unassembled WGS sequence"/>
</dbReference>
<reference evidence="2" key="2">
    <citation type="submission" date="2025-08" db="UniProtKB">
        <authorList>
            <consortium name="Ensembl"/>
        </authorList>
    </citation>
    <scope>IDENTIFICATION</scope>
</reference>
<feature type="domain" description="Reverse transcriptase" evidence="1">
    <location>
        <begin position="1"/>
        <end position="173"/>
    </location>
</feature>
<dbReference type="PROSITE" id="PS50878">
    <property type="entry name" value="RT_POL"/>
    <property type="match status" value="1"/>
</dbReference>
<organism evidence="2 3">
    <name type="scientific">Hucho hucho</name>
    <name type="common">huchen</name>
    <dbReference type="NCBI Taxonomy" id="62062"/>
    <lineage>
        <taxon>Eukaryota</taxon>
        <taxon>Metazoa</taxon>
        <taxon>Chordata</taxon>
        <taxon>Craniata</taxon>
        <taxon>Vertebrata</taxon>
        <taxon>Euteleostomi</taxon>
        <taxon>Actinopterygii</taxon>
        <taxon>Neopterygii</taxon>
        <taxon>Teleostei</taxon>
        <taxon>Protacanthopterygii</taxon>
        <taxon>Salmoniformes</taxon>
        <taxon>Salmonidae</taxon>
        <taxon>Salmoninae</taxon>
        <taxon>Hucho</taxon>
    </lineage>
</organism>
<reference evidence="2" key="3">
    <citation type="submission" date="2025-09" db="UniProtKB">
        <authorList>
            <consortium name="Ensembl"/>
        </authorList>
    </citation>
    <scope>IDENTIFICATION</scope>
</reference>
<accession>A0A4W5LH34</accession>
<evidence type="ECO:0000313" key="2">
    <source>
        <dbReference type="Ensembl" id="ENSHHUP00000025166.1"/>
    </source>
</evidence>
<dbReference type="AlphaFoldDB" id="A0A4W5LH34"/>
<dbReference type="STRING" id="62062.ENSHHUP00000025166"/>
<dbReference type="Ensembl" id="ENSHHUT00000026148.1">
    <property type="protein sequence ID" value="ENSHHUP00000025166.1"/>
    <property type="gene ID" value="ENSHHUG00000015866.1"/>
</dbReference>
<dbReference type="InterPro" id="IPR000477">
    <property type="entry name" value="RT_dom"/>
</dbReference>
<protein>
    <recommendedName>
        <fullName evidence="1">Reverse transcriptase domain-containing protein</fullName>
    </recommendedName>
</protein>
<proteinExistence type="predicted"/>
<name>A0A4W5LH34_9TELE</name>
<keyword evidence="3" id="KW-1185">Reference proteome</keyword>
<dbReference type="Pfam" id="PF00078">
    <property type="entry name" value="RVT_1"/>
    <property type="match status" value="1"/>
</dbReference>
<sequence length="206" mass="23072">EGRARGAADGRLATFLDFSKAFDRVDWNFMFGCMTQVGIPPEFTRWVRLMYMDPVVSIFINGHKAPPIWPNRGVKQGCPLSPLLFVLTIEPLSEMLRAKDGLGIPLPCGYWTCGALFADDVTLFSDNPACLVDQLEIVEAYCAGSGAQLNRDKSKTIVLNNQRPVGGWPGLNLLINLDEVSTLWRDIWTHWYKLPWSLKSRVAPMA</sequence>
<dbReference type="PANTHER" id="PTHR19446">
    <property type="entry name" value="REVERSE TRANSCRIPTASES"/>
    <property type="match status" value="1"/>
</dbReference>
<reference evidence="3" key="1">
    <citation type="submission" date="2018-06" db="EMBL/GenBank/DDBJ databases">
        <title>Genome assembly of Danube salmon.</title>
        <authorList>
            <person name="Macqueen D.J."/>
            <person name="Gundappa M.K."/>
        </authorList>
    </citation>
    <scope>NUCLEOTIDE SEQUENCE [LARGE SCALE GENOMIC DNA]</scope>
</reference>
<dbReference type="SUPFAM" id="SSF56672">
    <property type="entry name" value="DNA/RNA polymerases"/>
    <property type="match status" value="1"/>
</dbReference>
<dbReference type="InterPro" id="IPR043502">
    <property type="entry name" value="DNA/RNA_pol_sf"/>
</dbReference>
<dbReference type="CDD" id="cd01650">
    <property type="entry name" value="RT_nLTR_like"/>
    <property type="match status" value="1"/>
</dbReference>
<evidence type="ECO:0000313" key="3">
    <source>
        <dbReference type="Proteomes" id="UP000314982"/>
    </source>
</evidence>
<evidence type="ECO:0000259" key="1">
    <source>
        <dbReference type="PROSITE" id="PS50878"/>
    </source>
</evidence>